<dbReference type="Gene3D" id="3.80.10.10">
    <property type="entry name" value="Ribonuclease Inhibitor"/>
    <property type="match status" value="1"/>
</dbReference>
<dbReference type="Proteomes" id="UP000807306">
    <property type="component" value="Unassembled WGS sequence"/>
</dbReference>
<accession>A0A9P6EMP6</accession>
<dbReference type="AlphaFoldDB" id="A0A9P6EMP6"/>
<reference evidence="1" key="1">
    <citation type="submission" date="2020-11" db="EMBL/GenBank/DDBJ databases">
        <authorList>
            <consortium name="DOE Joint Genome Institute"/>
            <person name="Ahrendt S."/>
            <person name="Riley R."/>
            <person name="Andreopoulos W."/>
            <person name="Labutti K."/>
            <person name="Pangilinan J."/>
            <person name="Ruiz-Duenas F.J."/>
            <person name="Barrasa J.M."/>
            <person name="Sanchez-Garcia M."/>
            <person name="Camarero S."/>
            <person name="Miyauchi S."/>
            <person name="Serrano A."/>
            <person name="Linde D."/>
            <person name="Babiker R."/>
            <person name="Drula E."/>
            <person name="Ayuso-Fernandez I."/>
            <person name="Pacheco R."/>
            <person name="Padilla G."/>
            <person name="Ferreira P."/>
            <person name="Barriuso J."/>
            <person name="Kellner H."/>
            <person name="Castanera R."/>
            <person name="Alfaro M."/>
            <person name="Ramirez L."/>
            <person name="Pisabarro A.G."/>
            <person name="Kuo A."/>
            <person name="Tritt A."/>
            <person name="Lipzen A."/>
            <person name="He G."/>
            <person name="Yan M."/>
            <person name="Ng V."/>
            <person name="Cullen D."/>
            <person name="Martin F."/>
            <person name="Rosso M.-N."/>
            <person name="Henrissat B."/>
            <person name="Hibbett D."/>
            <person name="Martinez A.T."/>
            <person name="Grigoriev I.V."/>
        </authorList>
    </citation>
    <scope>NUCLEOTIDE SEQUENCE</scope>
    <source>
        <strain evidence="1">CBS 506.95</strain>
    </source>
</reference>
<name>A0A9P6EMP6_9AGAR</name>
<dbReference type="OrthoDB" id="3130847at2759"/>
<evidence type="ECO:0000313" key="2">
    <source>
        <dbReference type="Proteomes" id="UP000807306"/>
    </source>
</evidence>
<dbReference type="InterPro" id="IPR032675">
    <property type="entry name" value="LRR_dom_sf"/>
</dbReference>
<keyword evidence="2" id="KW-1185">Reference proteome</keyword>
<protein>
    <submittedName>
        <fullName evidence="1">Uncharacterized protein</fullName>
    </submittedName>
</protein>
<comment type="caution">
    <text evidence="1">The sequence shown here is derived from an EMBL/GenBank/DDBJ whole genome shotgun (WGS) entry which is preliminary data.</text>
</comment>
<proteinExistence type="predicted"/>
<organism evidence="1 2">
    <name type="scientific">Crepidotus variabilis</name>
    <dbReference type="NCBI Taxonomy" id="179855"/>
    <lineage>
        <taxon>Eukaryota</taxon>
        <taxon>Fungi</taxon>
        <taxon>Dikarya</taxon>
        <taxon>Basidiomycota</taxon>
        <taxon>Agaricomycotina</taxon>
        <taxon>Agaricomycetes</taxon>
        <taxon>Agaricomycetidae</taxon>
        <taxon>Agaricales</taxon>
        <taxon>Agaricineae</taxon>
        <taxon>Crepidotaceae</taxon>
        <taxon>Crepidotus</taxon>
    </lineage>
</organism>
<evidence type="ECO:0000313" key="1">
    <source>
        <dbReference type="EMBL" id="KAF9531960.1"/>
    </source>
</evidence>
<dbReference type="SUPFAM" id="SSF52047">
    <property type="entry name" value="RNI-like"/>
    <property type="match status" value="1"/>
</dbReference>
<sequence length="375" mass="42280">MDKPKVQLPFDIWDLVIHLLASGPSAGKSTALSRLGQTCHTLRPLCQRYLFSSVRLRCSAGLWHNKLINILKHSPEVVGYITSLHLDCARPLDGTGCDPTLLYILSRIKRLKHLSLQGYFVKAMTPVLEYLIKLPTLIELTIDYYSTEIPFSLLFHNQNLKILSLLGRRLDMDNQRPHNQLRLREFRSSGLPLSQQVLSSQLDDGTPVMDFSLLERIHLAREDAPYLENILKAGAPCLSEISFTAIDPGVAHGLQAAIPGLKTLRINEGKHKNFCTPIAAIATELEQLSSLLLGRNSIENLFLYFEVEDSDRRSEAWKRLAMNLSKKDAWPALKRVSMKLRGQSRVGWPHRGLQGILDSSFAFLRSAGLLHLEYV</sequence>
<gene>
    <name evidence="1" type="ORF">CPB83DRAFT_904089</name>
</gene>
<dbReference type="EMBL" id="MU157833">
    <property type="protein sequence ID" value="KAF9531960.1"/>
    <property type="molecule type" value="Genomic_DNA"/>
</dbReference>